<dbReference type="RefSeq" id="WP_127734069.1">
    <property type="nucleotide sequence ID" value="NZ_SACP01000051.1"/>
</dbReference>
<dbReference type="InterPro" id="IPR025567">
    <property type="entry name" value="DUF4332"/>
</dbReference>
<reference evidence="2 3" key="1">
    <citation type="submission" date="2019-01" db="EMBL/GenBank/DDBJ databases">
        <authorList>
            <person name="Chen W.-M."/>
        </authorList>
    </citation>
    <scope>NUCLEOTIDE SEQUENCE [LARGE SCALE GENOMIC DNA]</scope>
    <source>
        <strain evidence="2 3">TER-1</strain>
    </source>
</reference>
<dbReference type="Proteomes" id="UP000286997">
    <property type="component" value="Unassembled WGS sequence"/>
</dbReference>
<proteinExistence type="predicted"/>
<comment type="caution">
    <text evidence="2">The sequence shown here is derived from an EMBL/GenBank/DDBJ whole genome shotgun (WGS) entry which is preliminary data.</text>
</comment>
<keyword evidence="3" id="KW-1185">Reference proteome</keyword>
<organism evidence="2 3">
    <name type="scientific">Methylobacterium oryzihabitans</name>
    <dbReference type="NCBI Taxonomy" id="2499852"/>
    <lineage>
        <taxon>Bacteria</taxon>
        <taxon>Pseudomonadati</taxon>
        <taxon>Pseudomonadota</taxon>
        <taxon>Alphaproteobacteria</taxon>
        <taxon>Hyphomicrobiales</taxon>
        <taxon>Methylobacteriaceae</taxon>
        <taxon>Methylobacterium</taxon>
    </lineage>
</organism>
<evidence type="ECO:0000259" key="1">
    <source>
        <dbReference type="Pfam" id="PF14229"/>
    </source>
</evidence>
<dbReference type="AlphaFoldDB" id="A0A3S2V3N6"/>
<name>A0A3S2V3N6_9HYPH</name>
<accession>A0A3S2V3N6</accession>
<protein>
    <submittedName>
        <fullName evidence="2">DUF4332 domain-containing protein</fullName>
    </submittedName>
</protein>
<evidence type="ECO:0000313" key="2">
    <source>
        <dbReference type="EMBL" id="RVU12598.1"/>
    </source>
</evidence>
<evidence type="ECO:0000313" key="3">
    <source>
        <dbReference type="Proteomes" id="UP000286997"/>
    </source>
</evidence>
<feature type="domain" description="DUF4332" evidence="1">
    <location>
        <begin position="10"/>
        <end position="127"/>
    </location>
</feature>
<dbReference type="Gene3D" id="1.10.150.20">
    <property type="entry name" value="5' to 3' exonuclease, C-terminal subdomain"/>
    <property type="match status" value="2"/>
</dbReference>
<dbReference type="Pfam" id="PF14229">
    <property type="entry name" value="DUF4332"/>
    <property type="match status" value="1"/>
</dbReference>
<gene>
    <name evidence="2" type="ORF">EOE48_27480</name>
</gene>
<sequence>MAYPIESVGGLGPVLADRLREAGIVTTDEFLARAGAAAGRGDLAAATGIDEGVLLRWARRCDLFRVHGVGRPMADLLEAAGIATVAGLAGAAPEPLALRLAALNQDGAFCPVTPGERMVRDWIARAAGLRLVLDDRGDTARRADAPRT</sequence>
<dbReference type="EMBL" id="SACP01000051">
    <property type="protein sequence ID" value="RVU12598.1"/>
    <property type="molecule type" value="Genomic_DNA"/>
</dbReference>
<dbReference type="OrthoDB" id="9794786at2"/>